<comment type="catalytic activity">
    <reaction evidence="11">
        <text>a quinone + NADH + H(+) = a quinol + NAD(+)</text>
        <dbReference type="Rhea" id="RHEA:46160"/>
        <dbReference type="ChEBI" id="CHEBI:15378"/>
        <dbReference type="ChEBI" id="CHEBI:24646"/>
        <dbReference type="ChEBI" id="CHEBI:57540"/>
        <dbReference type="ChEBI" id="CHEBI:57945"/>
        <dbReference type="ChEBI" id="CHEBI:132124"/>
        <dbReference type="EC" id="1.6.5.9"/>
    </reaction>
</comment>
<evidence type="ECO:0000313" key="15">
    <source>
        <dbReference type="Proteomes" id="UP000001514"/>
    </source>
</evidence>
<dbReference type="Proteomes" id="UP000001514">
    <property type="component" value="Unassembled WGS sequence"/>
</dbReference>
<dbReference type="Pfam" id="PF22366">
    <property type="entry name" value="NDH2_C"/>
    <property type="match status" value="1"/>
</dbReference>
<dbReference type="PANTHER" id="PTHR43706">
    <property type="entry name" value="NADH DEHYDROGENASE"/>
    <property type="match status" value="1"/>
</dbReference>
<evidence type="ECO:0000256" key="2">
    <source>
        <dbReference type="ARBA" id="ARBA00005272"/>
    </source>
</evidence>
<accession>D8S3E1</accession>
<dbReference type="OrthoDB" id="3244603at2759"/>
<reference evidence="14 15" key="1">
    <citation type="journal article" date="2011" name="Science">
        <title>The Selaginella genome identifies genetic changes associated with the evolution of vascular plants.</title>
        <authorList>
            <person name="Banks J.A."/>
            <person name="Nishiyama T."/>
            <person name="Hasebe M."/>
            <person name="Bowman J.L."/>
            <person name="Gribskov M."/>
            <person name="dePamphilis C."/>
            <person name="Albert V.A."/>
            <person name="Aono N."/>
            <person name="Aoyama T."/>
            <person name="Ambrose B.A."/>
            <person name="Ashton N.W."/>
            <person name="Axtell M.J."/>
            <person name="Barker E."/>
            <person name="Barker M.S."/>
            <person name="Bennetzen J.L."/>
            <person name="Bonawitz N.D."/>
            <person name="Chapple C."/>
            <person name="Cheng C."/>
            <person name="Correa L.G."/>
            <person name="Dacre M."/>
            <person name="DeBarry J."/>
            <person name="Dreyer I."/>
            <person name="Elias M."/>
            <person name="Engstrom E.M."/>
            <person name="Estelle M."/>
            <person name="Feng L."/>
            <person name="Finet C."/>
            <person name="Floyd S.K."/>
            <person name="Frommer W.B."/>
            <person name="Fujita T."/>
            <person name="Gramzow L."/>
            <person name="Gutensohn M."/>
            <person name="Harholt J."/>
            <person name="Hattori M."/>
            <person name="Heyl A."/>
            <person name="Hirai T."/>
            <person name="Hiwatashi Y."/>
            <person name="Ishikawa M."/>
            <person name="Iwata M."/>
            <person name="Karol K.G."/>
            <person name="Koehler B."/>
            <person name="Kolukisaoglu U."/>
            <person name="Kubo M."/>
            <person name="Kurata T."/>
            <person name="Lalonde S."/>
            <person name="Li K."/>
            <person name="Li Y."/>
            <person name="Litt A."/>
            <person name="Lyons E."/>
            <person name="Manning G."/>
            <person name="Maruyama T."/>
            <person name="Michael T.P."/>
            <person name="Mikami K."/>
            <person name="Miyazaki S."/>
            <person name="Morinaga S."/>
            <person name="Murata T."/>
            <person name="Mueller-Roeber B."/>
            <person name="Nelson D.R."/>
            <person name="Obara M."/>
            <person name="Oguri Y."/>
            <person name="Olmstead R.G."/>
            <person name="Onodera N."/>
            <person name="Petersen B.L."/>
            <person name="Pils B."/>
            <person name="Prigge M."/>
            <person name="Rensing S.A."/>
            <person name="Riano-Pachon D.M."/>
            <person name="Roberts A.W."/>
            <person name="Sato Y."/>
            <person name="Scheller H.V."/>
            <person name="Schulz B."/>
            <person name="Schulz C."/>
            <person name="Shakirov E.V."/>
            <person name="Shibagaki N."/>
            <person name="Shinohara N."/>
            <person name="Shippen D.E."/>
            <person name="Soerensen I."/>
            <person name="Sotooka R."/>
            <person name="Sugimoto N."/>
            <person name="Sugita M."/>
            <person name="Sumikawa N."/>
            <person name="Tanurdzic M."/>
            <person name="Theissen G."/>
            <person name="Ulvskov P."/>
            <person name="Wakazuki S."/>
            <person name="Weng J.K."/>
            <person name="Willats W.W."/>
            <person name="Wipf D."/>
            <person name="Wolf P.G."/>
            <person name="Yang L."/>
            <person name="Zimmer A.D."/>
            <person name="Zhu Q."/>
            <person name="Mitros T."/>
            <person name="Hellsten U."/>
            <person name="Loque D."/>
            <person name="Otillar R."/>
            <person name="Salamov A."/>
            <person name="Schmutz J."/>
            <person name="Shapiro H."/>
            <person name="Lindquist E."/>
            <person name="Lucas S."/>
            <person name="Rokhsar D."/>
            <person name="Grigoriev I.V."/>
        </authorList>
    </citation>
    <scope>NUCLEOTIDE SEQUENCE [LARGE SCALE GENOMIC DNA]</scope>
</reference>
<dbReference type="InterPro" id="IPR011992">
    <property type="entry name" value="EF-hand-dom_pair"/>
</dbReference>
<dbReference type="GO" id="GO:0005739">
    <property type="term" value="C:mitochondrion"/>
    <property type="evidence" value="ECO:0000318"/>
    <property type="project" value="GO_Central"/>
</dbReference>
<dbReference type="SUPFAM" id="SSF51905">
    <property type="entry name" value="FAD/NAD(P)-binding domain"/>
    <property type="match status" value="2"/>
</dbReference>
<keyword evidence="9" id="KW-0560">Oxidoreductase</keyword>
<comment type="subcellular location">
    <subcellularLocation>
        <location evidence="1">Mitochondrion inner membrane</location>
        <topology evidence="1">Peripheral membrane protein</topology>
        <orientation evidence="1">Intermembrane side</orientation>
    </subcellularLocation>
</comment>
<dbReference type="HOGENOM" id="CLU_021377_1_0_1"/>
<dbReference type="KEGG" id="smo:SELMODRAFT_107483"/>
<dbReference type="EMBL" id="GL377600">
    <property type="protein sequence ID" value="EFJ21092.1"/>
    <property type="molecule type" value="Genomic_DNA"/>
</dbReference>
<evidence type="ECO:0000256" key="11">
    <source>
        <dbReference type="ARBA" id="ARBA00047599"/>
    </source>
</evidence>
<evidence type="ECO:0000256" key="1">
    <source>
        <dbReference type="ARBA" id="ARBA00004137"/>
    </source>
</evidence>
<evidence type="ECO:0000256" key="12">
    <source>
        <dbReference type="ARBA" id="ARBA00049010"/>
    </source>
</evidence>
<gene>
    <name evidence="14" type="ORF">SELMODRAFT_107483</name>
</gene>
<dbReference type="STRING" id="88036.D8S3E1"/>
<keyword evidence="10" id="KW-0520">NAD</keyword>
<name>D8S3E1_SELML</name>
<dbReference type="InterPro" id="IPR018247">
    <property type="entry name" value="EF_Hand_1_Ca_BS"/>
</dbReference>
<keyword evidence="5" id="KW-0472">Membrane</keyword>
<proteinExistence type="inferred from homology"/>
<dbReference type="Pfam" id="PF00036">
    <property type="entry name" value="EF-hand_1"/>
    <property type="match status" value="1"/>
</dbReference>
<dbReference type="GO" id="GO:0016491">
    <property type="term" value="F:oxidoreductase activity"/>
    <property type="evidence" value="ECO:0000318"/>
    <property type="project" value="GO_Central"/>
</dbReference>
<dbReference type="InParanoid" id="D8S3E1"/>
<dbReference type="InterPro" id="IPR036188">
    <property type="entry name" value="FAD/NAD-bd_sf"/>
</dbReference>
<dbReference type="SMART" id="SM00054">
    <property type="entry name" value="EFh"/>
    <property type="match status" value="1"/>
</dbReference>
<dbReference type="OMA" id="QIPAQKD"/>
<evidence type="ECO:0000313" key="14">
    <source>
        <dbReference type="EMBL" id="EFJ21092.1"/>
    </source>
</evidence>
<dbReference type="Gramene" id="EFJ21092">
    <property type="protein sequence ID" value="EFJ21092"/>
    <property type="gene ID" value="SELMODRAFT_107483"/>
</dbReference>
<dbReference type="FunCoup" id="D8S3E1">
    <property type="interactions" value="1429"/>
</dbReference>
<keyword evidence="15" id="KW-1185">Reference proteome</keyword>
<dbReference type="SUPFAM" id="SSF47473">
    <property type="entry name" value="EF-hand"/>
    <property type="match status" value="1"/>
</dbReference>
<feature type="non-terminal residue" evidence="14">
    <location>
        <position position="1"/>
    </location>
</feature>
<evidence type="ECO:0000256" key="5">
    <source>
        <dbReference type="ARBA" id="ARBA00022792"/>
    </source>
</evidence>
<dbReference type="AlphaFoldDB" id="D8S3E1"/>
<dbReference type="InterPro" id="IPR054585">
    <property type="entry name" value="NDH2-like_C"/>
</dbReference>
<dbReference type="PROSITE" id="PS50222">
    <property type="entry name" value="EF_HAND_2"/>
    <property type="match status" value="1"/>
</dbReference>
<keyword evidence="6" id="KW-0274">FAD</keyword>
<dbReference type="PRINTS" id="PR00368">
    <property type="entry name" value="FADPNR"/>
</dbReference>
<dbReference type="PROSITE" id="PS00018">
    <property type="entry name" value="EF_HAND_1"/>
    <property type="match status" value="1"/>
</dbReference>
<keyword evidence="5" id="KW-0999">Mitochondrion inner membrane</keyword>
<dbReference type="EC" id="1.6.5.9" evidence="3"/>
<evidence type="ECO:0000256" key="4">
    <source>
        <dbReference type="ARBA" id="ARBA00022630"/>
    </source>
</evidence>
<dbReference type="Gene3D" id="3.50.50.100">
    <property type="match status" value="2"/>
</dbReference>
<dbReference type="GO" id="GO:0050136">
    <property type="term" value="F:NADH dehydrogenase (quinone) (non-electrogenic) activity"/>
    <property type="evidence" value="ECO:0007669"/>
    <property type="project" value="UniProtKB-EC"/>
</dbReference>
<sequence>GLAIAISDGVLNPPLAVAQDKNTGKKKKIVILGTGWAGVSLLKDLDDKQYDVVVISPRNYFVFTPLLPSVTAGTLEPRSITEPVRRIVAHRNVMYCEAECTNIDHVTKTVTCVDCAETKPSRPHVEFKIDYDYLVIAVGCQTNTFGTPGVAENCHFLKEVEDAERIHQNVVDCFESASIPTLSDAERRARLNFVVVGGGPTGVEFAAELYDLVYEDLVDLYPVTRDAVSITLIQSGDHILNMFDERISKYAEDKFKRDGINVQTNCHVNAVKENEVETTEKKSGQTVMIPFSLAVWSTGIGTRPLIRKFMEQVGQKNRRVLATDEWLRVRGCEGVFAVGDCATIEQRKIMEDITYIFKLADKDQNGILSLEEFKEAMETIRGRYPQIDMYLKSHHLANTMSLLHEAKQLGQESEVELDIDKFKQALAQVDSETKLLPATAQVAAQQGTYLARCFNDMDYCEEHPEGPVRVRASGRHRFQPFRYKHFGMFAPLGGEEAAAELPGDWVSIGRSSMWLWYSVYLSKQVSWRTRFVVLFDWTKRFVFGRDSTRI</sequence>
<keyword evidence="4" id="KW-0285">Flavoprotein</keyword>
<dbReference type="InterPro" id="IPR023753">
    <property type="entry name" value="FAD/NAD-binding_dom"/>
</dbReference>
<evidence type="ECO:0000256" key="3">
    <source>
        <dbReference type="ARBA" id="ARBA00012637"/>
    </source>
</evidence>
<feature type="domain" description="EF-hand" evidence="13">
    <location>
        <begin position="348"/>
        <end position="383"/>
    </location>
</feature>
<evidence type="ECO:0000256" key="10">
    <source>
        <dbReference type="ARBA" id="ARBA00023027"/>
    </source>
</evidence>
<protein>
    <recommendedName>
        <fullName evidence="3">NADH:ubiquinone reductase (non-electrogenic)</fullName>
        <ecNumber evidence="3">1.6.5.9</ecNumber>
    </recommendedName>
</protein>
<dbReference type="eggNOG" id="KOG2495">
    <property type="taxonomic scope" value="Eukaryota"/>
</dbReference>
<dbReference type="Pfam" id="PF07992">
    <property type="entry name" value="Pyr_redox_2"/>
    <property type="match status" value="1"/>
</dbReference>
<comment type="similarity">
    <text evidence="2">Belongs to the NADH dehydrogenase family.</text>
</comment>
<dbReference type="GO" id="GO:0005509">
    <property type="term" value="F:calcium ion binding"/>
    <property type="evidence" value="ECO:0007669"/>
    <property type="project" value="InterPro"/>
</dbReference>
<evidence type="ECO:0000256" key="8">
    <source>
        <dbReference type="ARBA" id="ARBA00022946"/>
    </source>
</evidence>
<dbReference type="InterPro" id="IPR002048">
    <property type="entry name" value="EF_hand_dom"/>
</dbReference>
<evidence type="ECO:0000259" key="13">
    <source>
        <dbReference type="PROSITE" id="PS50222"/>
    </source>
</evidence>
<keyword evidence="7" id="KW-0106">Calcium</keyword>
<dbReference type="InterPro" id="IPR045024">
    <property type="entry name" value="NDH-2"/>
</dbReference>
<evidence type="ECO:0000256" key="6">
    <source>
        <dbReference type="ARBA" id="ARBA00022827"/>
    </source>
</evidence>
<dbReference type="PANTHER" id="PTHR43706:SF47">
    <property type="entry name" value="EXTERNAL NADH-UBIQUINONE OXIDOREDUCTASE 1, MITOCHONDRIAL-RELATED"/>
    <property type="match status" value="1"/>
</dbReference>
<dbReference type="FunFam" id="3.50.50.100:FF:000002">
    <property type="entry name" value="External alternative NAD(P)H-ubiquinone oxidoreductase B1, mitochondrial"/>
    <property type="match status" value="1"/>
</dbReference>
<evidence type="ECO:0000256" key="7">
    <source>
        <dbReference type="ARBA" id="ARBA00022837"/>
    </source>
</evidence>
<keyword evidence="5" id="KW-0496">Mitochondrion</keyword>
<dbReference type="GO" id="GO:0005743">
    <property type="term" value="C:mitochondrial inner membrane"/>
    <property type="evidence" value="ECO:0007669"/>
    <property type="project" value="UniProtKB-SubCell"/>
</dbReference>
<evidence type="ECO:0000256" key="9">
    <source>
        <dbReference type="ARBA" id="ARBA00023002"/>
    </source>
</evidence>
<comment type="catalytic activity">
    <reaction evidence="12">
        <text>a ubiquinone + NADH + H(+) = a ubiquinol + NAD(+)</text>
        <dbReference type="Rhea" id="RHEA:23152"/>
        <dbReference type="Rhea" id="RHEA-COMP:9565"/>
        <dbReference type="Rhea" id="RHEA-COMP:9566"/>
        <dbReference type="ChEBI" id="CHEBI:15378"/>
        <dbReference type="ChEBI" id="CHEBI:16389"/>
        <dbReference type="ChEBI" id="CHEBI:17976"/>
        <dbReference type="ChEBI" id="CHEBI:57540"/>
        <dbReference type="ChEBI" id="CHEBI:57945"/>
    </reaction>
</comment>
<organism evidence="15">
    <name type="scientific">Selaginella moellendorffii</name>
    <name type="common">Spikemoss</name>
    <dbReference type="NCBI Taxonomy" id="88036"/>
    <lineage>
        <taxon>Eukaryota</taxon>
        <taxon>Viridiplantae</taxon>
        <taxon>Streptophyta</taxon>
        <taxon>Embryophyta</taxon>
        <taxon>Tracheophyta</taxon>
        <taxon>Lycopodiopsida</taxon>
        <taxon>Selaginellales</taxon>
        <taxon>Selaginellaceae</taxon>
        <taxon>Selaginella</taxon>
    </lineage>
</organism>
<keyword evidence="8" id="KW-0809">Transit peptide</keyword>